<comment type="caution">
    <text evidence="2">The sequence shown here is derived from an EMBL/GenBank/DDBJ whole genome shotgun (WGS) entry which is preliminary data.</text>
</comment>
<reference evidence="2 3" key="1">
    <citation type="submission" date="2016-09" db="EMBL/GenBank/DDBJ databases">
        <title>Xenorhabdus thuongxuanensis sp. nov. and Xenorhabdus eapokensis sp. nov., isolated from Steinernema species.</title>
        <authorList>
            <person name="Kaempfer P."/>
            <person name="Tobias N.J."/>
            <person name="Phan Ke L."/>
            <person name="Bode H.B."/>
            <person name="Glaeser S.P."/>
        </authorList>
    </citation>
    <scope>NUCLEOTIDE SEQUENCE [LARGE SCALE GENOMIC DNA]</scope>
    <source>
        <strain evidence="2 3">DL20</strain>
    </source>
</reference>
<dbReference type="AlphaFoldDB" id="A0A1Q5TEK6"/>
<keyword evidence="3" id="KW-1185">Reference proteome</keyword>
<gene>
    <name evidence="2" type="ORF">Xedl_03823</name>
</gene>
<dbReference type="STRING" id="1873482.Xedl_03823"/>
<dbReference type="OrthoDB" id="6623779at2"/>
<dbReference type="RefSeq" id="WP_083600406.1">
    <property type="nucleotide sequence ID" value="NZ_CAWNAG010000189.1"/>
</dbReference>
<keyword evidence="1" id="KW-0472">Membrane</keyword>
<evidence type="ECO:0000313" key="3">
    <source>
        <dbReference type="Proteomes" id="UP000186268"/>
    </source>
</evidence>
<keyword evidence="1" id="KW-0812">Transmembrane</keyword>
<organism evidence="2 3">
    <name type="scientific">Xenorhabdus eapokensis</name>
    <dbReference type="NCBI Taxonomy" id="1873482"/>
    <lineage>
        <taxon>Bacteria</taxon>
        <taxon>Pseudomonadati</taxon>
        <taxon>Pseudomonadota</taxon>
        <taxon>Gammaproteobacteria</taxon>
        <taxon>Enterobacterales</taxon>
        <taxon>Morganellaceae</taxon>
        <taxon>Xenorhabdus</taxon>
    </lineage>
</organism>
<name>A0A1Q5TEK6_9GAMM</name>
<sequence>MKVSKRKIFLSIIFFLISSVGYYMYTQKYQMAVLVPSYDENSSEYPNKKVWFDASEWLKTPQYIKVSDFFIINKKFTPIDNLDTLKMLSITTVLQDEIDNSKEFSDLSELKNIGMMDFLNLMKDKINYEYIYSEFNEESLKPLQDFFLVKFIHKEKKYELFIRRSISDGEYVYDHFNSIYRENEWHKKNKDIMTYRDYLEGKVDSYK</sequence>
<evidence type="ECO:0000313" key="2">
    <source>
        <dbReference type="EMBL" id="OKO98669.1"/>
    </source>
</evidence>
<dbReference type="EMBL" id="MKGQ01000078">
    <property type="protein sequence ID" value="OKO98669.1"/>
    <property type="molecule type" value="Genomic_DNA"/>
</dbReference>
<keyword evidence="1" id="KW-1133">Transmembrane helix</keyword>
<dbReference type="Proteomes" id="UP000186268">
    <property type="component" value="Unassembled WGS sequence"/>
</dbReference>
<feature type="transmembrane region" description="Helical" evidence="1">
    <location>
        <begin position="7"/>
        <end position="25"/>
    </location>
</feature>
<protein>
    <submittedName>
        <fullName evidence="2">Uncharacterized protein</fullName>
    </submittedName>
</protein>
<evidence type="ECO:0000256" key="1">
    <source>
        <dbReference type="SAM" id="Phobius"/>
    </source>
</evidence>
<accession>A0A1Q5TEK6</accession>
<proteinExistence type="predicted"/>